<name>A0A8T1BUT5_9STRA</name>
<dbReference type="Proteomes" id="UP000735874">
    <property type="component" value="Unassembled WGS sequence"/>
</dbReference>
<feature type="compositionally biased region" description="Basic and acidic residues" evidence="1">
    <location>
        <begin position="51"/>
        <end position="65"/>
    </location>
</feature>
<dbReference type="VEuPathDB" id="FungiDB:PC110_g9462"/>
<organism evidence="4 5">
    <name type="scientific">Phytophthora cactorum</name>
    <dbReference type="NCBI Taxonomy" id="29920"/>
    <lineage>
        <taxon>Eukaryota</taxon>
        <taxon>Sar</taxon>
        <taxon>Stramenopiles</taxon>
        <taxon>Oomycota</taxon>
        <taxon>Peronosporomycetes</taxon>
        <taxon>Peronosporales</taxon>
        <taxon>Peronosporaceae</taxon>
        <taxon>Phytophthora</taxon>
    </lineage>
</organism>
<reference evidence="4" key="1">
    <citation type="submission" date="2018-10" db="EMBL/GenBank/DDBJ databases">
        <title>Effector identification in a new, highly contiguous assembly of the strawberry crown rot pathogen Phytophthora cactorum.</title>
        <authorList>
            <person name="Armitage A.D."/>
            <person name="Nellist C.F."/>
            <person name="Bates H."/>
            <person name="Vickerstaff R.J."/>
            <person name="Harrison R.J."/>
        </authorList>
    </citation>
    <scope>NUCLEOTIDE SEQUENCE</scope>
    <source>
        <strain evidence="2">15-7</strain>
        <strain evidence="3">4032</strain>
        <strain evidence="4">4040</strain>
    </source>
</reference>
<feature type="region of interest" description="Disordered" evidence="1">
    <location>
        <begin position="42"/>
        <end position="75"/>
    </location>
</feature>
<gene>
    <name evidence="2" type="ORF">PC113_g24180</name>
    <name evidence="3" type="ORF">PC115_g24303</name>
    <name evidence="4" type="ORF">PC117_g20139</name>
</gene>
<evidence type="ECO:0000313" key="2">
    <source>
        <dbReference type="EMBL" id="KAG2805937.1"/>
    </source>
</evidence>
<evidence type="ECO:0000313" key="4">
    <source>
        <dbReference type="EMBL" id="KAG2907732.1"/>
    </source>
</evidence>
<accession>A0A8T1BUT5</accession>
<dbReference type="EMBL" id="RCMI01003057">
    <property type="protein sequence ID" value="KAG2873702.1"/>
    <property type="molecule type" value="Genomic_DNA"/>
</dbReference>
<dbReference type="EMBL" id="RCMG01002834">
    <property type="protein sequence ID" value="KAG2805937.1"/>
    <property type="molecule type" value="Genomic_DNA"/>
</dbReference>
<evidence type="ECO:0000313" key="5">
    <source>
        <dbReference type="Proteomes" id="UP000736787"/>
    </source>
</evidence>
<dbReference type="EMBL" id="RCMK01000921">
    <property type="protein sequence ID" value="KAG2907732.1"/>
    <property type="molecule type" value="Genomic_DNA"/>
</dbReference>
<comment type="caution">
    <text evidence="4">The sequence shown here is derived from an EMBL/GenBank/DDBJ whole genome shotgun (WGS) entry which is preliminary data.</text>
</comment>
<evidence type="ECO:0000256" key="1">
    <source>
        <dbReference type="SAM" id="MobiDB-lite"/>
    </source>
</evidence>
<dbReference type="Proteomes" id="UP000736787">
    <property type="component" value="Unassembled WGS sequence"/>
</dbReference>
<dbReference type="AlphaFoldDB" id="A0A8T1BUT5"/>
<sequence length="102" mass="11465">MDLSNLQFKVHHKPGTAMGHVDGPSRLETGQVNSLRMADLLNPYESSEEPEIQRDDAAEKEKEVETADEGPVSPVDEFRLDVEQFKAEKQEVLWAKALVAFL</sequence>
<protein>
    <submittedName>
        <fullName evidence="4">Uncharacterized protein</fullName>
    </submittedName>
</protein>
<dbReference type="Proteomes" id="UP000774804">
    <property type="component" value="Unassembled WGS sequence"/>
</dbReference>
<proteinExistence type="predicted"/>
<evidence type="ECO:0000313" key="3">
    <source>
        <dbReference type="EMBL" id="KAG2873702.1"/>
    </source>
</evidence>